<dbReference type="Gene3D" id="2.120.10.30">
    <property type="entry name" value="TolB, C-terminal domain"/>
    <property type="match status" value="1"/>
</dbReference>
<dbReference type="InterPro" id="IPR052998">
    <property type="entry name" value="Hetero-Diels-Alderase-like"/>
</dbReference>
<sequence length="160" mass="17256">MLGVLSPRNMRVTWLPILSLDRFLASTESRSTETTFIITTAPSAYTAASKDNLKTDTAVGPYEMISDTAIGDDFALDRFGVGYLDSLINNVINIVYSNRTQCFIAGAQNFTKVAEGTAATLGRTNSDKNVLYVTTGGAWGVLVLETRFEGGKIMAIAPPF</sequence>
<dbReference type="AlphaFoldDB" id="A0A2T2NCH6"/>
<dbReference type="EMBL" id="KZ678140">
    <property type="protein sequence ID" value="PSN63145.1"/>
    <property type="molecule type" value="Genomic_DNA"/>
</dbReference>
<keyword evidence="2" id="KW-1185">Reference proteome</keyword>
<protein>
    <submittedName>
        <fullName evidence="1">Uncharacterized protein</fullName>
    </submittedName>
</protein>
<accession>A0A2T2NCH6</accession>
<dbReference type="OrthoDB" id="9977941at2759"/>
<dbReference type="PANTHER" id="PTHR42060:SF3">
    <property type="entry name" value="SMP-30_GLUCONOLACTONASE_LRE-LIKE REGION DOMAIN-CONTAINING PROTEIN"/>
    <property type="match status" value="1"/>
</dbReference>
<dbReference type="Proteomes" id="UP000240883">
    <property type="component" value="Unassembled WGS sequence"/>
</dbReference>
<gene>
    <name evidence="1" type="ORF">BS50DRAFT_591340</name>
</gene>
<organism evidence="1 2">
    <name type="scientific">Corynespora cassiicola Philippines</name>
    <dbReference type="NCBI Taxonomy" id="1448308"/>
    <lineage>
        <taxon>Eukaryota</taxon>
        <taxon>Fungi</taxon>
        <taxon>Dikarya</taxon>
        <taxon>Ascomycota</taxon>
        <taxon>Pezizomycotina</taxon>
        <taxon>Dothideomycetes</taxon>
        <taxon>Pleosporomycetidae</taxon>
        <taxon>Pleosporales</taxon>
        <taxon>Corynesporascaceae</taxon>
        <taxon>Corynespora</taxon>
    </lineage>
</organism>
<evidence type="ECO:0000313" key="1">
    <source>
        <dbReference type="EMBL" id="PSN63145.1"/>
    </source>
</evidence>
<reference evidence="1 2" key="1">
    <citation type="journal article" date="2018" name="Front. Microbiol.">
        <title>Genome-Wide Analysis of Corynespora cassiicola Leaf Fall Disease Putative Effectors.</title>
        <authorList>
            <person name="Lopez D."/>
            <person name="Ribeiro S."/>
            <person name="Label P."/>
            <person name="Fumanal B."/>
            <person name="Venisse J.S."/>
            <person name="Kohler A."/>
            <person name="de Oliveira R.R."/>
            <person name="Labutti K."/>
            <person name="Lipzen A."/>
            <person name="Lail K."/>
            <person name="Bauer D."/>
            <person name="Ohm R.A."/>
            <person name="Barry K.W."/>
            <person name="Spatafora J."/>
            <person name="Grigoriev I.V."/>
            <person name="Martin F.M."/>
            <person name="Pujade-Renaud V."/>
        </authorList>
    </citation>
    <scope>NUCLEOTIDE SEQUENCE [LARGE SCALE GENOMIC DNA]</scope>
    <source>
        <strain evidence="1 2">Philippines</strain>
    </source>
</reference>
<dbReference type="STRING" id="1448308.A0A2T2NCH6"/>
<dbReference type="PANTHER" id="PTHR42060">
    <property type="entry name" value="NHL REPEAT-CONTAINING PROTEIN-RELATED"/>
    <property type="match status" value="1"/>
</dbReference>
<name>A0A2T2NCH6_CORCC</name>
<dbReference type="InterPro" id="IPR011042">
    <property type="entry name" value="6-blade_b-propeller_TolB-like"/>
</dbReference>
<proteinExistence type="predicted"/>
<evidence type="ECO:0000313" key="2">
    <source>
        <dbReference type="Proteomes" id="UP000240883"/>
    </source>
</evidence>